<dbReference type="CDD" id="cd02966">
    <property type="entry name" value="TlpA_like_family"/>
    <property type="match status" value="1"/>
</dbReference>
<gene>
    <name evidence="7" type="primary">resA_5</name>
    <name evidence="7" type="ORF">TBK1r_25530</name>
</gene>
<dbReference type="PROSITE" id="PS51257">
    <property type="entry name" value="PROKAR_LIPOPROTEIN"/>
    <property type="match status" value="1"/>
</dbReference>
<dbReference type="PROSITE" id="PS51352">
    <property type="entry name" value="THIOREDOXIN_2"/>
    <property type="match status" value="1"/>
</dbReference>
<dbReference type="Pfam" id="PF00578">
    <property type="entry name" value="AhpC-TSA"/>
    <property type="match status" value="1"/>
</dbReference>
<evidence type="ECO:0000256" key="1">
    <source>
        <dbReference type="ARBA" id="ARBA00004196"/>
    </source>
</evidence>
<proteinExistence type="predicted"/>
<protein>
    <submittedName>
        <fullName evidence="7">Thiol-disulfide oxidoreductase ResA</fullName>
    </submittedName>
</protein>
<evidence type="ECO:0000313" key="8">
    <source>
        <dbReference type="Proteomes" id="UP000318081"/>
    </source>
</evidence>
<dbReference type="InterPro" id="IPR013766">
    <property type="entry name" value="Thioredoxin_domain"/>
</dbReference>
<evidence type="ECO:0000256" key="3">
    <source>
        <dbReference type="ARBA" id="ARBA00023157"/>
    </source>
</evidence>
<dbReference type="SUPFAM" id="SSF52833">
    <property type="entry name" value="Thioredoxin-like"/>
    <property type="match status" value="1"/>
</dbReference>
<organism evidence="7 8">
    <name type="scientific">Stieleria magnilauensis</name>
    <dbReference type="NCBI Taxonomy" id="2527963"/>
    <lineage>
        <taxon>Bacteria</taxon>
        <taxon>Pseudomonadati</taxon>
        <taxon>Planctomycetota</taxon>
        <taxon>Planctomycetia</taxon>
        <taxon>Pirellulales</taxon>
        <taxon>Pirellulaceae</taxon>
        <taxon>Stieleria</taxon>
    </lineage>
</organism>
<dbReference type="InterPro" id="IPR000866">
    <property type="entry name" value="AhpC/TSA"/>
</dbReference>
<feature type="signal peptide" evidence="5">
    <location>
        <begin position="1"/>
        <end position="21"/>
    </location>
</feature>
<dbReference type="Proteomes" id="UP000318081">
    <property type="component" value="Chromosome"/>
</dbReference>
<evidence type="ECO:0000313" key="7">
    <source>
        <dbReference type="EMBL" id="QDV83611.1"/>
    </source>
</evidence>
<keyword evidence="4" id="KW-0676">Redox-active center</keyword>
<keyword evidence="8" id="KW-1185">Reference proteome</keyword>
<feature type="domain" description="Thioredoxin" evidence="6">
    <location>
        <begin position="300"/>
        <end position="439"/>
    </location>
</feature>
<dbReference type="EMBL" id="CP036432">
    <property type="protein sequence ID" value="QDV83611.1"/>
    <property type="molecule type" value="Genomic_DNA"/>
</dbReference>
<reference evidence="7 8" key="1">
    <citation type="submission" date="2019-02" db="EMBL/GenBank/DDBJ databases">
        <title>Deep-cultivation of Planctomycetes and their phenomic and genomic characterization uncovers novel biology.</title>
        <authorList>
            <person name="Wiegand S."/>
            <person name="Jogler M."/>
            <person name="Boedeker C."/>
            <person name="Pinto D."/>
            <person name="Vollmers J."/>
            <person name="Rivas-Marin E."/>
            <person name="Kohn T."/>
            <person name="Peeters S.H."/>
            <person name="Heuer A."/>
            <person name="Rast P."/>
            <person name="Oberbeckmann S."/>
            <person name="Bunk B."/>
            <person name="Jeske O."/>
            <person name="Meyerdierks A."/>
            <person name="Storesund J.E."/>
            <person name="Kallscheuer N."/>
            <person name="Luecker S."/>
            <person name="Lage O.M."/>
            <person name="Pohl T."/>
            <person name="Merkel B.J."/>
            <person name="Hornburger P."/>
            <person name="Mueller R.-W."/>
            <person name="Bruemmer F."/>
            <person name="Labrenz M."/>
            <person name="Spormann A.M."/>
            <person name="Op den Camp H."/>
            <person name="Overmann J."/>
            <person name="Amann R."/>
            <person name="Jetten M.S.M."/>
            <person name="Mascher T."/>
            <person name="Medema M.H."/>
            <person name="Devos D.P."/>
            <person name="Kaster A.-K."/>
            <person name="Ovreas L."/>
            <person name="Rohde M."/>
            <person name="Galperin M.Y."/>
            <person name="Jogler C."/>
        </authorList>
    </citation>
    <scope>NUCLEOTIDE SEQUENCE [LARGE SCALE GENOMIC DNA]</scope>
    <source>
        <strain evidence="7 8">TBK1r</strain>
    </source>
</reference>
<feature type="chain" id="PRO_5047348455" evidence="5">
    <location>
        <begin position="22"/>
        <end position="441"/>
    </location>
</feature>
<dbReference type="InterPro" id="IPR036249">
    <property type="entry name" value="Thioredoxin-like_sf"/>
</dbReference>
<dbReference type="RefSeq" id="WP_145210694.1">
    <property type="nucleotide sequence ID" value="NZ_CP036432.1"/>
</dbReference>
<evidence type="ECO:0000259" key="6">
    <source>
        <dbReference type="PROSITE" id="PS51352"/>
    </source>
</evidence>
<keyword evidence="2" id="KW-0201">Cytochrome c-type biogenesis</keyword>
<accession>A0ABX5XSL3</accession>
<evidence type="ECO:0000256" key="4">
    <source>
        <dbReference type="ARBA" id="ARBA00023284"/>
    </source>
</evidence>
<dbReference type="PANTHER" id="PTHR42852">
    <property type="entry name" value="THIOL:DISULFIDE INTERCHANGE PROTEIN DSBE"/>
    <property type="match status" value="1"/>
</dbReference>
<dbReference type="InterPro" id="IPR050553">
    <property type="entry name" value="Thioredoxin_ResA/DsbE_sf"/>
</dbReference>
<evidence type="ECO:0000256" key="5">
    <source>
        <dbReference type="SAM" id="SignalP"/>
    </source>
</evidence>
<dbReference type="Gene3D" id="3.40.30.10">
    <property type="entry name" value="Glutaredoxin"/>
    <property type="match status" value="1"/>
</dbReference>
<comment type="subcellular location">
    <subcellularLocation>
        <location evidence="1">Cell envelope</location>
    </subcellularLocation>
</comment>
<name>A0ABX5XSL3_9BACT</name>
<evidence type="ECO:0000256" key="2">
    <source>
        <dbReference type="ARBA" id="ARBA00022748"/>
    </source>
</evidence>
<sequence length="441" mass="48738">MKQLAIVTAVCCLGLACVVKAEAEAEQANTPQYFVAPIETEVQRREISGSASAYAVVNCNAFVVDAQFDPNAFDTTSLMSELRSLAAADADPLKLVVRFHLGVEIKRSTRTEIKNHLKRLCESAGFKSVNAVEMDTSASWDDFYEPLKDWTETESVNESVITNRLVNVYPLGTKLSRIAIGDADCVVEIKPSIDGRQTDLSPELQSTIRRAIESVGPRMKKEKLLFRVNSTAAGRELVEQIFDARRPPMIPEDITDGPLFDFLQSQRKQYQPSPAMKLARELGFETISYVHSPGGGAPEKLIGRPVPHFELDRVSGDRLELNRFLDGRPGLVTFWGVACGPCCQEAPHLTRLHQKYSDRFAIVAVNGYDEASDVVAEFATQNKLDHPIVLGGGEVASKVYLVGAYPTTFFVDREGTVVDYKVGFDSGEELEDRVRELVGEE</sequence>
<keyword evidence="5" id="KW-0732">Signal</keyword>
<dbReference type="PANTHER" id="PTHR42852:SF6">
    <property type="entry name" value="THIOL:DISULFIDE INTERCHANGE PROTEIN DSBE"/>
    <property type="match status" value="1"/>
</dbReference>
<keyword evidence="3" id="KW-1015">Disulfide bond</keyword>